<dbReference type="Pfam" id="PF09252">
    <property type="entry name" value="Feld-I_B"/>
    <property type="match status" value="1"/>
</dbReference>
<comment type="subcellular location">
    <subcellularLocation>
        <location evidence="1">Secreted</location>
    </subcellularLocation>
</comment>
<dbReference type="Ensembl" id="ENSPEMT00000023275.2">
    <property type="protein sequence ID" value="ENSPEMP00000018942.1"/>
    <property type="gene ID" value="ENSPEMG00000017380.2"/>
</dbReference>
<evidence type="ECO:0000256" key="5">
    <source>
        <dbReference type="SAM" id="SignalP"/>
    </source>
</evidence>
<feature type="chain" id="PRO_5034209552" description="Androgen-binding protein homolog" evidence="5">
    <location>
        <begin position="18"/>
        <end position="112"/>
    </location>
</feature>
<keyword evidence="3" id="KW-0964">Secreted</keyword>
<evidence type="ECO:0000256" key="3">
    <source>
        <dbReference type="ARBA" id="ARBA00022525"/>
    </source>
</evidence>
<dbReference type="InterPro" id="IPR015332">
    <property type="entry name" value="CH2-like"/>
</dbReference>
<dbReference type="InterPro" id="IPR035960">
    <property type="entry name" value="Secretoglobin_sf"/>
</dbReference>
<dbReference type="PANTHER" id="PTHR31708">
    <property type="entry name" value="ABPBG26-RELATED"/>
    <property type="match status" value="1"/>
</dbReference>
<dbReference type="CDD" id="cd00633">
    <property type="entry name" value="Secretoglobin"/>
    <property type="match status" value="1"/>
</dbReference>
<comment type="similarity">
    <text evidence="2">Belongs to the secretoglobin family.</text>
</comment>
<dbReference type="AlphaFoldDB" id="A0A8C8TUH1"/>
<organism evidence="6 7">
    <name type="scientific">Peromyscus maniculatus bairdii</name>
    <name type="common">Prairie deer mouse</name>
    <dbReference type="NCBI Taxonomy" id="230844"/>
    <lineage>
        <taxon>Eukaryota</taxon>
        <taxon>Metazoa</taxon>
        <taxon>Chordata</taxon>
        <taxon>Craniata</taxon>
        <taxon>Vertebrata</taxon>
        <taxon>Euteleostomi</taxon>
        <taxon>Mammalia</taxon>
        <taxon>Eutheria</taxon>
        <taxon>Euarchontoglires</taxon>
        <taxon>Glires</taxon>
        <taxon>Rodentia</taxon>
        <taxon>Myomorpha</taxon>
        <taxon>Muroidea</taxon>
        <taxon>Cricetidae</taxon>
        <taxon>Neotominae</taxon>
        <taxon>Peromyscus</taxon>
    </lineage>
</organism>
<dbReference type="GeneTree" id="ENSGT00900000141269"/>
<evidence type="ECO:0008006" key="8">
    <source>
        <dbReference type="Google" id="ProtNLM"/>
    </source>
</evidence>
<protein>
    <recommendedName>
        <fullName evidence="8">Androgen-binding protein homolog</fullName>
    </recommendedName>
</protein>
<evidence type="ECO:0000313" key="6">
    <source>
        <dbReference type="Ensembl" id="ENSPEMP00000018942.1"/>
    </source>
</evidence>
<dbReference type="InterPro" id="IPR016126">
    <property type="entry name" value="Secretoglobin"/>
</dbReference>
<evidence type="ECO:0000256" key="4">
    <source>
        <dbReference type="ARBA" id="ARBA00022729"/>
    </source>
</evidence>
<reference evidence="6" key="2">
    <citation type="submission" date="2025-08" db="UniProtKB">
        <authorList>
            <consortium name="Ensembl"/>
        </authorList>
    </citation>
    <scope>IDENTIFICATION</scope>
</reference>
<gene>
    <name evidence="6" type="primary">LOC102927437</name>
</gene>
<dbReference type="SUPFAM" id="SSF48201">
    <property type="entry name" value="Uteroglobin-like"/>
    <property type="match status" value="1"/>
</dbReference>
<dbReference type="PROSITE" id="PS51311">
    <property type="entry name" value="SCGB"/>
    <property type="match status" value="1"/>
</dbReference>
<keyword evidence="4 5" id="KW-0732">Signal</keyword>
<dbReference type="Proteomes" id="UP000694547">
    <property type="component" value="Chromosome 1"/>
</dbReference>
<dbReference type="GO" id="GO:0005615">
    <property type="term" value="C:extracellular space"/>
    <property type="evidence" value="ECO:0007669"/>
    <property type="project" value="InterPro"/>
</dbReference>
<keyword evidence="7" id="KW-1185">Reference proteome</keyword>
<evidence type="ECO:0000313" key="7">
    <source>
        <dbReference type="Proteomes" id="UP000694547"/>
    </source>
</evidence>
<feature type="signal peptide" evidence="5">
    <location>
        <begin position="1"/>
        <end position="17"/>
    </location>
</feature>
<name>A0A8C8TUH1_PERMB</name>
<evidence type="ECO:0000256" key="2">
    <source>
        <dbReference type="ARBA" id="ARBA00008650"/>
    </source>
</evidence>
<dbReference type="Gene3D" id="1.20.920.50">
    <property type="match status" value="1"/>
</dbReference>
<reference evidence="6 7" key="1">
    <citation type="submission" date="2018-10" db="EMBL/GenBank/DDBJ databases">
        <title>Improved assembly of the deer mouse Peromyscus maniculatus genome.</title>
        <authorList>
            <person name="Lassance J.-M."/>
            <person name="Hoekstra H.E."/>
        </authorList>
    </citation>
    <scope>NUCLEOTIDE SEQUENCE [LARGE SCALE GENOMIC DNA]</scope>
</reference>
<accession>A0A8C8TUH1</accession>
<dbReference type="PANTHER" id="PTHR31708:SF0">
    <property type="entry name" value="ABPBG26-RELATED"/>
    <property type="match status" value="1"/>
</dbReference>
<dbReference type="InterPro" id="IPR053723">
    <property type="entry name" value="Secretoglobin_Domain_sf"/>
</dbReference>
<proteinExistence type="inferred from homology"/>
<sequence length="112" mass="12338">MKGTLLLLALLVTGELGFQTTEACLSFFEAFAGMASGNKALMNLILSKFEPTGQEREAFEKLQECYNGLGLSGKLLDAKVMEAILLSPECRNYYTTDMLDKIKKVLSKLTSM</sequence>
<reference evidence="6" key="3">
    <citation type="submission" date="2025-09" db="UniProtKB">
        <authorList>
            <consortium name="Ensembl"/>
        </authorList>
    </citation>
    <scope>IDENTIFICATION</scope>
</reference>
<evidence type="ECO:0000256" key="1">
    <source>
        <dbReference type="ARBA" id="ARBA00004613"/>
    </source>
</evidence>
<dbReference type="RefSeq" id="XP_042131762.1">
    <property type="nucleotide sequence ID" value="XM_042275828.1"/>
</dbReference>
<dbReference type="GeneID" id="102927437"/>